<dbReference type="EMBL" id="MN740625">
    <property type="protein sequence ID" value="QHS79081.1"/>
    <property type="molecule type" value="Genomic_DNA"/>
</dbReference>
<dbReference type="AlphaFoldDB" id="A0A6C0AIB5"/>
<protein>
    <submittedName>
        <fullName evidence="1">Uncharacterized protein</fullName>
    </submittedName>
</protein>
<organism evidence="1">
    <name type="scientific">viral metagenome</name>
    <dbReference type="NCBI Taxonomy" id="1070528"/>
    <lineage>
        <taxon>unclassified sequences</taxon>
        <taxon>metagenomes</taxon>
        <taxon>organismal metagenomes</taxon>
    </lineage>
</organism>
<reference evidence="1" key="1">
    <citation type="journal article" date="2020" name="Nature">
        <title>Giant virus diversity and host interactions through global metagenomics.</title>
        <authorList>
            <person name="Schulz F."/>
            <person name="Roux S."/>
            <person name="Paez-Espino D."/>
            <person name="Jungbluth S."/>
            <person name="Walsh D.A."/>
            <person name="Denef V.J."/>
            <person name="McMahon K.D."/>
            <person name="Konstantinidis K.T."/>
            <person name="Eloe-Fadrosh E.A."/>
            <person name="Kyrpides N.C."/>
            <person name="Woyke T."/>
        </authorList>
    </citation>
    <scope>NUCLEOTIDE SEQUENCE</scope>
    <source>
        <strain evidence="1">GVMAG-S-1035118-87</strain>
    </source>
</reference>
<sequence>MIHYTSDPFDFNEISLTKPVALQGGSFFSKIQKKTEPLYIYSPKCHTSGIIASGSKQYADLMFTKEDAFVQWTDALEERLQALIYENRHTWFVTDSIELDDIQHAFMPTLKFKQSQYTLRGNILIRKHPWEESLQVFNEREIPLPHTSVKDTKVVSILDMHGIKFNDKSFQVVVYLRQMVVLTPSLFSECKIKIKEEFPIDISDSLLSIKEVPNPE</sequence>
<name>A0A6C0AIB5_9ZZZZ</name>
<evidence type="ECO:0000313" key="1">
    <source>
        <dbReference type="EMBL" id="QHS79081.1"/>
    </source>
</evidence>
<proteinExistence type="predicted"/>
<accession>A0A6C0AIB5</accession>